<dbReference type="SUPFAM" id="SSF52047">
    <property type="entry name" value="RNI-like"/>
    <property type="match status" value="1"/>
</dbReference>
<gene>
    <name evidence="1" type="ORF">FIBRA_00090</name>
</gene>
<keyword evidence="2" id="KW-1185">Reference proteome</keyword>
<dbReference type="Gene3D" id="3.80.10.10">
    <property type="entry name" value="Ribonuclease Inhibitor"/>
    <property type="match status" value="1"/>
</dbReference>
<dbReference type="InParanoid" id="J7SBT0"/>
<evidence type="ECO:0008006" key="3">
    <source>
        <dbReference type="Google" id="ProtNLM"/>
    </source>
</evidence>
<organism evidence="1 2">
    <name type="scientific">Fibroporia radiculosa</name>
    <dbReference type="NCBI Taxonomy" id="599839"/>
    <lineage>
        <taxon>Eukaryota</taxon>
        <taxon>Fungi</taxon>
        <taxon>Dikarya</taxon>
        <taxon>Basidiomycota</taxon>
        <taxon>Agaricomycotina</taxon>
        <taxon>Agaricomycetes</taxon>
        <taxon>Polyporales</taxon>
        <taxon>Fibroporiaceae</taxon>
        <taxon>Fibroporia</taxon>
    </lineage>
</organism>
<dbReference type="AlphaFoldDB" id="J7SBT0"/>
<dbReference type="HOGENOM" id="CLU_035065_0_0_1"/>
<accession>J7SBT0</accession>
<evidence type="ECO:0000313" key="2">
    <source>
        <dbReference type="Proteomes" id="UP000006352"/>
    </source>
</evidence>
<reference evidence="1 2" key="1">
    <citation type="journal article" date="2012" name="Appl. Environ. Microbiol.">
        <title>Short-read sequencing for genomic analysis of the brown rot fungus Fibroporia radiculosa.</title>
        <authorList>
            <person name="Tang J.D."/>
            <person name="Perkins A.D."/>
            <person name="Sonstegard T.S."/>
            <person name="Schroeder S.G."/>
            <person name="Burgess S.C."/>
            <person name="Diehl S.V."/>
        </authorList>
    </citation>
    <scope>NUCLEOTIDE SEQUENCE [LARGE SCALE GENOMIC DNA]</scope>
    <source>
        <strain evidence="1 2">TFFH 294</strain>
    </source>
</reference>
<evidence type="ECO:0000313" key="1">
    <source>
        <dbReference type="EMBL" id="CCL98096.1"/>
    </source>
</evidence>
<dbReference type="InterPro" id="IPR032675">
    <property type="entry name" value="LRR_dom_sf"/>
</dbReference>
<dbReference type="RefSeq" id="XP_012177379.1">
    <property type="nucleotide sequence ID" value="XM_012321989.1"/>
</dbReference>
<protein>
    <recommendedName>
        <fullName evidence="3">F-box domain-containing protein</fullName>
    </recommendedName>
</protein>
<dbReference type="Proteomes" id="UP000006352">
    <property type="component" value="Unassembled WGS sequence"/>
</dbReference>
<dbReference type="GeneID" id="24093007"/>
<name>J7SBT0_9APHY</name>
<proteinExistence type="predicted"/>
<dbReference type="STRING" id="599839.J7SBT0"/>
<dbReference type="OrthoDB" id="2595178at2759"/>
<sequence length="440" mass="49487">MSLKSTSTGATAILLNPRPLVHASGGFLLLPLLPYRPQLKPLPLEVWTKILAYAYEYYESEPIRPCFNTLKLGLLLICKDLKVVALPLLYARVRISSFVCFDRFAEYLMMSDKKWDSICRIPYSTPGRWVQDLDLRELEVTLRAEAYRVDTLLSLVFPLLPFLSRLALSPTLALSRRALTSLSSRSEVVHLRVLKGLMLPTSAQVEEDAFVALLRACVNLEELSVVGSGLELADLDMPSESDIPLYIPPLNLPHLKKLVLLSMPSSPLMYSLLHSPLPSLNHLTITPYDDDFVPMSLVHQFLQAHGRTLTSLHLFTVKTWPAVFLPSPPAILQTCPNLHHLSLENPVPVLALSKTDPPHPLQILSIPRPFPEFLAILDALLPQLPSLKTVRARDVRWLRPGMSLRAQNAGVQGEMLEWRRRLARKGIEVVDSEWTMGVKY</sequence>
<dbReference type="EMBL" id="HE796869">
    <property type="protein sequence ID" value="CCL98096.1"/>
    <property type="molecule type" value="Genomic_DNA"/>
</dbReference>